<accession>A0ABV7QYQ3</accession>
<dbReference type="Proteomes" id="UP001595764">
    <property type="component" value="Unassembled WGS sequence"/>
</dbReference>
<organism evidence="1 2">
    <name type="scientific">Amycolatopsis halotolerans</name>
    <dbReference type="NCBI Taxonomy" id="330083"/>
    <lineage>
        <taxon>Bacteria</taxon>
        <taxon>Bacillati</taxon>
        <taxon>Actinomycetota</taxon>
        <taxon>Actinomycetes</taxon>
        <taxon>Pseudonocardiales</taxon>
        <taxon>Pseudonocardiaceae</taxon>
        <taxon>Amycolatopsis</taxon>
    </lineage>
</organism>
<evidence type="ECO:0000313" key="2">
    <source>
        <dbReference type="Proteomes" id="UP001595764"/>
    </source>
</evidence>
<name>A0ABV7QYQ3_9PSEU</name>
<reference evidence="2" key="1">
    <citation type="journal article" date="2019" name="Int. J. Syst. Evol. Microbiol.">
        <title>The Global Catalogue of Microorganisms (GCM) 10K type strain sequencing project: providing services to taxonomists for standard genome sequencing and annotation.</title>
        <authorList>
            <consortium name="The Broad Institute Genomics Platform"/>
            <consortium name="The Broad Institute Genome Sequencing Center for Infectious Disease"/>
            <person name="Wu L."/>
            <person name="Ma J."/>
        </authorList>
    </citation>
    <scope>NUCLEOTIDE SEQUENCE [LARGE SCALE GENOMIC DNA]</scope>
    <source>
        <strain evidence="2">CGMCC 4.7682</strain>
    </source>
</reference>
<comment type="caution">
    <text evidence="1">The sequence shown here is derived from an EMBL/GenBank/DDBJ whole genome shotgun (WGS) entry which is preliminary data.</text>
</comment>
<proteinExistence type="predicted"/>
<protein>
    <submittedName>
        <fullName evidence="1">Uncharacterized protein</fullName>
    </submittedName>
</protein>
<dbReference type="RefSeq" id="WP_377872532.1">
    <property type="nucleotide sequence ID" value="NZ_JBHMAY010000038.1"/>
</dbReference>
<keyword evidence="2" id="KW-1185">Reference proteome</keyword>
<sequence>MAGFDMVMFDANPAGCISTWLRRQGLLDDWRWNILAECEERLIRVIPELEAYGLEYYQRLLDMAVLILDEDSS</sequence>
<gene>
    <name evidence="1" type="ORF">ACFORO_44630</name>
</gene>
<dbReference type="EMBL" id="JBHRWI010000076">
    <property type="protein sequence ID" value="MFC3517311.1"/>
    <property type="molecule type" value="Genomic_DNA"/>
</dbReference>
<evidence type="ECO:0000313" key="1">
    <source>
        <dbReference type="EMBL" id="MFC3517311.1"/>
    </source>
</evidence>